<dbReference type="Gene3D" id="3.40.250.10">
    <property type="entry name" value="Rhodanese-like domain"/>
    <property type="match status" value="2"/>
</dbReference>
<dbReference type="SUPFAM" id="SSF52821">
    <property type="entry name" value="Rhodanese/Cell cycle control phosphatase"/>
    <property type="match status" value="2"/>
</dbReference>
<dbReference type="GO" id="GO:0016784">
    <property type="term" value="F:3-mercaptopyruvate sulfurtransferase activity"/>
    <property type="evidence" value="ECO:0007669"/>
    <property type="project" value="UniProtKB-EC"/>
</dbReference>
<dbReference type="RefSeq" id="WP_009207518.1">
    <property type="nucleotide sequence ID" value="NC_022357.1"/>
</dbReference>
<dbReference type="InterPro" id="IPR036873">
    <property type="entry name" value="Rhodanese-like_dom_sf"/>
</dbReference>
<feature type="domain" description="Rhodanese" evidence="3">
    <location>
        <begin position="171"/>
        <end position="279"/>
    </location>
</feature>
<dbReference type="Pfam" id="PF00581">
    <property type="entry name" value="Rhodanese"/>
    <property type="match status" value="2"/>
</dbReference>
<gene>
    <name evidence="4" type="ORF">SCD_n02722</name>
</gene>
<proteinExistence type="predicted"/>
<keyword evidence="4" id="KW-0670">Pyruvate</keyword>
<evidence type="ECO:0000313" key="5">
    <source>
        <dbReference type="Proteomes" id="UP000015559"/>
    </source>
</evidence>
<dbReference type="InterPro" id="IPR001763">
    <property type="entry name" value="Rhodanese-like_dom"/>
</dbReference>
<sequence length="285" mass="31765">MKATTLVSIEELAQHLDDPSWIVFDCRFTLTDPEAGRRAYVHGHIPGARYVHLDDDLSSPITPTSGRHPLPSPQLLSEKLGLWGVDSTKQVVVYDDSFGSMAVRMWWLLRWLGHDAVALLNGGLPMWMRQKLPVTSDPSKILPSQFIPHLQSSMQADATEVDQARQDYNRVIIDARPEDRFNGEREPLDKVAGHIPGSINWNFEENIDFDSTYLPAEELREAYLNLLHGIPPQQVIHVCGSGVTACHNILAMEIAGLPSGKLYPGSWSEWITDSSRPIEVGPAGE</sequence>
<protein>
    <submittedName>
        <fullName evidence="4">3-mercaptopyruvate sulfurtransferase</fullName>
        <ecNumber evidence="4">2.8.1.2</ecNumber>
    </submittedName>
</protein>
<evidence type="ECO:0000256" key="2">
    <source>
        <dbReference type="ARBA" id="ARBA00022737"/>
    </source>
</evidence>
<dbReference type="CDD" id="cd01449">
    <property type="entry name" value="TST_Repeat_2"/>
    <property type="match status" value="1"/>
</dbReference>
<dbReference type="KEGG" id="sdr:SCD_n02722"/>
<dbReference type="OrthoDB" id="9781034at2"/>
<accession>S6B7W5</accession>
<dbReference type="STRING" id="1163617.SCD_n02722"/>
<feature type="domain" description="Rhodanese" evidence="3">
    <location>
        <begin position="17"/>
        <end position="136"/>
    </location>
</feature>
<reference evidence="4 5" key="1">
    <citation type="journal article" date="2012" name="Appl. Environ. Microbiol.">
        <title>Draft genome sequence of a psychrotolerant sulfur-oxidizing bacterium, Sulfuricella denitrificans skB26, and proteomic insights into cold adaptation.</title>
        <authorList>
            <person name="Watanabe T."/>
            <person name="Kojima H."/>
            <person name="Fukui M."/>
        </authorList>
    </citation>
    <scope>NUCLEOTIDE SEQUENCE [LARGE SCALE GENOMIC DNA]</scope>
    <source>
        <strain evidence="5">skB26</strain>
    </source>
</reference>
<keyword evidence="1 4" id="KW-0808">Transferase</keyword>
<dbReference type="Proteomes" id="UP000015559">
    <property type="component" value="Chromosome"/>
</dbReference>
<dbReference type="PROSITE" id="PS00380">
    <property type="entry name" value="RHODANESE_1"/>
    <property type="match status" value="1"/>
</dbReference>
<dbReference type="InterPro" id="IPR045078">
    <property type="entry name" value="TST/MPST-like"/>
</dbReference>
<dbReference type="HOGENOM" id="CLU_031618_0_0_4"/>
<dbReference type="EMBL" id="AP013066">
    <property type="protein sequence ID" value="BAN36522.1"/>
    <property type="molecule type" value="Genomic_DNA"/>
</dbReference>
<dbReference type="PROSITE" id="PS50206">
    <property type="entry name" value="RHODANESE_3"/>
    <property type="match status" value="2"/>
</dbReference>
<dbReference type="GO" id="GO:0004792">
    <property type="term" value="F:thiosulfate-cyanide sulfurtransferase activity"/>
    <property type="evidence" value="ECO:0007669"/>
    <property type="project" value="InterPro"/>
</dbReference>
<evidence type="ECO:0000259" key="3">
    <source>
        <dbReference type="PROSITE" id="PS50206"/>
    </source>
</evidence>
<dbReference type="AlphaFoldDB" id="S6B7W5"/>
<dbReference type="InterPro" id="IPR001307">
    <property type="entry name" value="Thiosulphate_STrfase_CS"/>
</dbReference>
<dbReference type="EC" id="2.8.1.2" evidence="4"/>
<organism evidence="4 5">
    <name type="scientific">Sulfuricella denitrificans (strain DSM 22764 / NBRC 105220 / skB26)</name>
    <dbReference type="NCBI Taxonomy" id="1163617"/>
    <lineage>
        <taxon>Bacteria</taxon>
        <taxon>Pseudomonadati</taxon>
        <taxon>Pseudomonadota</taxon>
        <taxon>Betaproteobacteria</taxon>
        <taxon>Nitrosomonadales</taxon>
        <taxon>Sulfuricellaceae</taxon>
        <taxon>Sulfuricella</taxon>
    </lineage>
</organism>
<dbReference type="CDD" id="cd01448">
    <property type="entry name" value="TST_Repeat_1"/>
    <property type="match status" value="1"/>
</dbReference>
<evidence type="ECO:0000256" key="1">
    <source>
        <dbReference type="ARBA" id="ARBA00022679"/>
    </source>
</evidence>
<dbReference type="SMART" id="SM00450">
    <property type="entry name" value="RHOD"/>
    <property type="match status" value="2"/>
</dbReference>
<keyword evidence="2" id="KW-0677">Repeat</keyword>
<dbReference type="PANTHER" id="PTHR11364:SF27">
    <property type="entry name" value="SULFURTRANSFERASE"/>
    <property type="match status" value="1"/>
</dbReference>
<name>S6B7W5_SULDS</name>
<keyword evidence="5" id="KW-1185">Reference proteome</keyword>
<dbReference type="PANTHER" id="PTHR11364">
    <property type="entry name" value="THIOSULFATE SULFERTANSFERASE"/>
    <property type="match status" value="1"/>
</dbReference>
<dbReference type="eggNOG" id="COG2897">
    <property type="taxonomic scope" value="Bacteria"/>
</dbReference>
<evidence type="ECO:0000313" key="4">
    <source>
        <dbReference type="EMBL" id="BAN36522.1"/>
    </source>
</evidence>